<name>A0AB36G8L0_CAMJU</name>
<comment type="caution">
    <text evidence="1">The sequence shown here is derived from an EMBL/GenBank/DDBJ whole genome shotgun (WGS) entry which is preliminary data.</text>
</comment>
<gene>
    <name evidence="1" type="ORF">AJY60_02450</name>
</gene>
<dbReference type="AlphaFoldDB" id="A0AB36G8L0"/>
<evidence type="ECO:0000313" key="2">
    <source>
        <dbReference type="Proteomes" id="UP000865560"/>
    </source>
</evidence>
<dbReference type="Proteomes" id="UP000865560">
    <property type="component" value="Unassembled WGS sequence"/>
</dbReference>
<dbReference type="EMBL" id="MJVJ01000053">
    <property type="protein sequence ID" value="OEV48757.1"/>
    <property type="molecule type" value="Genomic_DNA"/>
</dbReference>
<sequence length="64" mass="7157">MSIQLIIVIKTVRALPFLIIAKTDYANASYNKLILEQGELSSVFYLKPKNTHIKILAVLKAINA</sequence>
<evidence type="ECO:0000313" key="1">
    <source>
        <dbReference type="EMBL" id="OEV48757.1"/>
    </source>
</evidence>
<organism evidence="1 2">
    <name type="scientific">Campylobacter jejuni</name>
    <dbReference type="NCBI Taxonomy" id="197"/>
    <lineage>
        <taxon>Bacteria</taxon>
        <taxon>Pseudomonadati</taxon>
        <taxon>Campylobacterota</taxon>
        <taxon>Epsilonproteobacteria</taxon>
        <taxon>Campylobacterales</taxon>
        <taxon>Campylobacteraceae</taxon>
        <taxon>Campylobacter</taxon>
    </lineage>
</organism>
<accession>A0AB36G8L0</accession>
<proteinExistence type="predicted"/>
<protein>
    <recommendedName>
        <fullName evidence="3">Periplasmic protein</fullName>
    </recommendedName>
</protein>
<reference evidence="1 2" key="1">
    <citation type="submission" date="2016-09" db="EMBL/GenBank/DDBJ databases">
        <title>Campylobacter from American crows.</title>
        <authorList>
            <person name="Weis A.M."/>
            <person name="Weimer B.C."/>
            <person name="Townsend A.K."/>
            <person name="Taff C."/>
        </authorList>
    </citation>
    <scope>NUCLEOTIDE SEQUENCE [LARGE SCALE GENOMIC DNA]</scope>
    <source>
        <strain evidence="1 2">BCW_3791</strain>
    </source>
</reference>
<evidence type="ECO:0008006" key="3">
    <source>
        <dbReference type="Google" id="ProtNLM"/>
    </source>
</evidence>